<dbReference type="Gene3D" id="1.20.120.450">
    <property type="entry name" value="dinb family like domain"/>
    <property type="match status" value="1"/>
</dbReference>
<dbReference type="Proteomes" id="UP000647241">
    <property type="component" value="Unassembled WGS sequence"/>
</dbReference>
<gene>
    <name evidence="1" type="ORF">GCM10011585_19140</name>
</gene>
<name>A0A917HE98_9BACT</name>
<comment type="caution">
    <text evidence="1">The sequence shown here is derived from an EMBL/GenBank/DDBJ whole genome shotgun (WGS) entry which is preliminary data.</text>
</comment>
<dbReference type="EMBL" id="BMGT01000002">
    <property type="protein sequence ID" value="GGG76402.1"/>
    <property type="molecule type" value="Genomic_DNA"/>
</dbReference>
<evidence type="ECO:0008006" key="3">
    <source>
        <dbReference type="Google" id="ProtNLM"/>
    </source>
</evidence>
<organism evidence="1 2">
    <name type="scientific">Edaphobacter dinghuensis</name>
    <dbReference type="NCBI Taxonomy" id="1560005"/>
    <lineage>
        <taxon>Bacteria</taxon>
        <taxon>Pseudomonadati</taxon>
        <taxon>Acidobacteriota</taxon>
        <taxon>Terriglobia</taxon>
        <taxon>Terriglobales</taxon>
        <taxon>Acidobacteriaceae</taxon>
        <taxon>Edaphobacter</taxon>
    </lineage>
</organism>
<accession>A0A917HE98</accession>
<protein>
    <recommendedName>
        <fullName evidence="3">DUF1569 domain-containing protein</fullName>
    </recommendedName>
</protein>
<reference evidence="1" key="2">
    <citation type="submission" date="2020-09" db="EMBL/GenBank/DDBJ databases">
        <authorList>
            <person name="Sun Q."/>
            <person name="Zhou Y."/>
        </authorList>
    </citation>
    <scope>NUCLEOTIDE SEQUENCE</scope>
    <source>
        <strain evidence="1">CGMCC 1.12997</strain>
    </source>
</reference>
<dbReference type="Pfam" id="PF07606">
    <property type="entry name" value="DUF1569"/>
    <property type="match status" value="1"/>
</dbReference>
<evidence type="ECO:0000313" key="2">
    <source>
        <dbReference type="Proteomes" id="UP000647241"/>
    </source>
</evidence>
<keyword evidence="2" id="KW-1185">Reference proteome</keyword>
<evidence type="ECO:0000313" key="1">
    <source>
        <dbReference type="EMBL" id="GGG76402.1"/>
    </source>
</evidence>
<proteinExistence type="predicted"/>
<dbReference type="AlphaFoldDB" id="A0A917HE98"/>
<dbReference type="RefSeq" id="WP_263369113.1">
    <property type="nucleotide sequence ID" value="NZ_JAGSYJ010000002.1"/>
</dbReference>
<dbReference type="InterPro" id="IPR011463">
    <property type="entry name" value="DUF1569"/>
</dbReference>
<sequence length="160" mass="18100">MPYSWDRLNTLADPAVRVTLIRRFDRLTPQTSARWGTMSSTQMLRHLVLAFRMAMGECAVADAASRKFDNPLVRFVALTLPIPWPKGIKTVPEIDCAALRPSSVDFADEHAKIAVAIRCFGEVSAANLCSTHPMFGSLNRSQWMRWGFRHTDHHLRQFGC</sequence>
<dbReference type="InterPro" id="IPR034660">
    <property type="entry name" value="DinB/YfiT-like"/>
</dbReference>
<reference evidence="1" key="1">
    <citation type="journal article" date="2014" name="Int. J. Syst. Evol. Microbiol.">
        <title>Complete genome sequence of Corynebacterium casei LMG S-19264T (=DSM 44701T), isolated from a smear-ripened cheese.</title>
        <authorList>
            <consortium name="US DOE Joint Genome Institute (JGI-PGF)"/>
            <person name="Walter F."/>
            <person name="Albersmeier A."/>
            <person name="Kalinowski J."/>
            <person name="Ruckert C."/>
        </authorList>
    </citation>
    <scope>NUCLEOTIDE SEQUENCE</scope>
    <source>
        <strain evidence="1">CGMCC 1.12997</strain>
    </source>
</reference>